<dbReference type="AlphaFoldDB" id="X1B752"/>
<name>X1B752_9ZZZZ</name>
<dbReference type="EMBL" id="BART01012116">
    <property type="protein sequence ID" value="GAG77122.1"/>
    <property type="molecule type" value="Genomic_DNA"/>
</dbReference>
<proteinExistence type="predicted"/>
<accession>X1B752</accession>
<reference evidence="1" key="1">
    <citation type="journal article" date="2014" name="Front. Microbiol.">
        <title>High frequency of phylogenetically diverse reductive dehalogenase-homologous genes in deep subseafloor sedimentary metagenomes.</title>
        <authorList>
            <person name="Kawai M."/>
            <person name="Futagami T."/>
            <person name="Toyoda A."/>
            <person name="Takaki Y."/>
            <person name="Nishi S."/>
            <person name="Hori S."/>
            <person name="Arai W."/>
            <person name="Tsubouchi T."/>
            <person name="Morono Y."/>
            <person name="Uchiyama I."/>
            <person name="Ito T."/>
            <person name="Fujiyama A."/>
            <person name="Inagaki F."/>
            <person name="Takami H."/>
        </authorList>
    </citation>
    <scope>NUCLEOTIDE SEQUENCE</scope>
    <source>
        <strain evidence="1">Expedition CK06-06</strain>
    </source>
</reference>
<evidence type="ECO:0000313" key="1">
    <source>
        <dbReference type="EMBL" id="GAG77122.1"/>
    </source>
</evidence>
<gene>
    <name evidence="1" type="ORF">S01H4_25460</name>
</gene>
<organism evidence="1">
    <name type="scientific">marine sediment metagenome</name>
    <dbReference type="NCBI Taxonomy" id="412755"/>
    <lineage>
        <taxon>unclassified sequences</taxon>
        <taxon>metagenomes</taxon>
        <taxon>ecological metagenomes</taxon>
    </lineage>
</organism>
<sequence length="145" mass="15781">METKLVKLLEQMRIGGQHDALLVLENHKTGKKRHIWGRNIVTNDGDLWYAESACGEVVTIDHDSLYLATANDEGGGAPTKTSTYGNFTVHAGSEKHVTVAYPQTNDADGDNTGSGVDIVSWKFEYTTGDGPFVAITHSFISSLRL</sequence>
<protein>
    <submittedName>
        <fullName evidence="1">Uncharacterized protein</fullName>
    </submittedName>
</protein>
<comment type="caution">
    <text evidence="1">The sequence shown here is derived from an EMBL/GenBank/DDBJ whole genome shotgun (WGS) entry which is preliminary data.</text>
</comment>